<proteinExistence type="predicted"/>
<feature type="region of interest" description="Disordered" evidence="1">
    <location>
        <begin position="1"/>
        <end position="54"/>
    </location>
</feature>
<name>Q5JKG9_ORYSJ</name>
<protein>
    <submittedName>
        <fullName evidence="2">Uncharacterized protein</fullName>
    </submittedName>
</protein>
<gene>
    <name evidence="2" type="primary">B1033B05.19</name>
</gene>
<evidence type="ECO:0000256" key="1">
    <source>
        <dbReference type="SAM" id="MobiDB-lite"/>
    </source>
</evidence>
<reference evidence="2" key="1">
    <citation type="journal article" date="2002" name="Nature">
        <title>The genome sequence and structure of rice chromosome 1.</title>
        <authorList>
            <person name="Sasaki T."/>
            <person name="Matsumoto T."/>
            <person name="Yamamoto K."/>
            <person name="Sakata K."/>
            <person name="Baba T."/>
            <person name="Katayose Y."/>
            <person name="Wu J."/>
            <person name="Niimura Y."/>
            <person name="Cheng Z."/>
            <person name="Nagamura Y."/>
            <person name="Antonio B.A."/>
            <person name="Kanamori H."/>
            <person name="Hosokawa S."/>
            <person name="Masukawa M."/>
            <person name="Arikawa K."/>
            <person name="Chiden Y."/>
            <person name="Hayashi M."/>
            <person name="Okamoto M."/>
            <person name="Ando T."/>
            <person name="Aoki H."/>
            <person name="Arita K."/>
            <person name="Hamada M."/>
            <person name="Harada C."/>
            <person name="Hijishita S."/>
            <person name="Honda M."/>
            <person name="Ichikawa Y."/>
            <person name="Idonuma A."/>
            <person name="Iijima M."/>
            <person name="Ikeda M."/>
            <person name="Ikeno M."/>
            <person name="Itoh S."/>
            <person name="Itoh T."/>
            <person name="Itoh Y."/>
            <person name="Itoh Y."/>
            <person name="Iwabuchi A."/>
            <person name="Kamiya K."/>
            <person name="Karasawa W."/>
            <person name="Katagiri S."/>
            <person name="Kikuta A."/>
            <person name="Kobayashi N."/>
            <person name="Kono I."/>
            <person name="Machita K."/>
            <person name="Maehara T."/>
            <person name="Mizuno H."/>
            <person name="Mizubayashi T."/>
            <person name="Mukai Y."/>
            <person name="Nagasaki H."/>
            <person name="Nakashima M."/>
            <person name="Nakama Y."/>
            <person name="Nakamichi Y."/>
            <person name="Nakamura M."/>
            <person name="Namiki N."/>
            <person name="Negishi M."/>
            <person name="Ohta I."/>
            <person name="Ono N."/>
            <person name="Saji S."/>
            <person name="Sakai K."/>
            <person name="Shibata M."/>
            <person name="Shimokawa T."/>
            <person name="Shomura A."/>
            <person name="Song J."/>
            <person name="Takazaki Y."/>
            <person name="Terasawa K."/>
            <person name="Tsuji K."/>
            <person name="Waki K."/>
            <person name="Yamagata H."/>
            <person name="Yamane H."/>
            <person name="Yoshiki S."/>
            <person name="Yoshihara R."/>
            <person name="Yukawa K."/>
            <person name="Zhong H."/>
            <person name="Iwama H."/>
            <person name="Endo T."/>
            <person name="Ito H."/>
            <person name="Hahn J.H."/>
            <person name="Kim H.I."/>
            <person name="Eun M.Y."/>
            <person name="Yano M."/>
            <person name="Jiang J."/>
            <person name="Gojobori T."/>
        </authorList>
    </citation>
    <scope>NUCLEOTIDE SEQUENCE [LARGE SCALE GENOMIC DNA]</scope>
</reference>
<feature type="compositionally biased region" description="Basic and acidic residues" evidence="1">
    <location>
        <begin position="9"/>
        <end position="33"/>
    </location>
</feature>
<sequence>MRRPAAVWGEREIEVGEREREGGGGGSHPRDAAAAEAATTTPARYDGGVGEGMP</sequence>
<organism evidence="2">
    <name type="scientific">Oryza sativa subsp. japonica</name>
    <name type="common">Rice</name>
    <dbReference type="NCBI Taxonomy" id="39947"/>
    <lineage>
        <taxon>Eukaryota</taxon>
        <taxon>Viridiplantae</taxon>
        <taxon>Streptophyta</taxon>
        <taxon>Embryophyta</taxon>
        <taxon>Tracheophyta</taxon>
        <taxon>Spermatophyta</taxon>
        <taxon>Magnoliopsida</taxon>
        <taxon>Liliopsida</taxon>
        <taxon>Poales</taxon>
        <taxon>Poaceae</taxon>
        <taxon>BOP clade</taxon>
        <taxon>Oryzoideae</taxon>
        <taxon>Oryzeae</taxon>
        <taxon>Oryzinae</taxon>
        <taxon>Oryza</taxon>
        <taxon>Oryza sativa</taxon>
    </lineage>
</organism>
<dbReference type="AlphaFoldDB" id="Q5JKG9"/>
<dbReference type="Proteomes" id="UP000817658">
    <property type="component" value="Chromosome 1"/>
</dbReference>
<dbReference type="EMBL" id="AP004223">
    <property type="protein sequence ID" value="BAD88038.1"/>
    <property type="molecule type" value="Genomic_DNA"/>
</dbReference>
<evidence type="ECO:0000313" key="2">
    <source>
        <dbReference type="EMBL" id="BAD88038.1"/>
    </source>
</evidence>
<accession>Q5JKG9</accession>
<feature type="compositionally biased region" description="Low complexity" evidence="1">
    <location>
        <begin position="34"/>
        <end position="43"/>
    </location>
</feature>